<evidence type="ECO:0000313" key="3">
    <source>
        <dbReference type="Proteomes" id="UP001601992"/>
    </source>
</evidence>
<reference evidence="2 3" key="1">
    <citation type="submission" date="2024-10" db="EMBL/GenBank/DDBJ databases">
        <title>The Natural Products Discovery Center: Release of the First 8490 Sequenced Strains for Exploring Actinobacteria Biosynthetic Diversity.</title>
        <authorList>
            <person name="Kalkreuter E."/>
            <person name="Kautsar S.A."/>
            <person name="Yang D."/>
            <person name="Bader C.D."/>
            <person name="Teijaro C.N."/>
            <person name="Fluegel L."/>
            <person name="Davis C.M."/>
            <person name="Simpson J.R."/>
            <person name="Lauterbach L."/>
            <person name="Steele A.D."/>
            <person name="Gui C."/>
            <person name="Meng S."/>
            <person name="Li G."/>
            <person name="Viehrig K."/>
            <person name="Ye F."/>
            <person name="Su P."/>
            <person name="Kiefer A.F."/>
            <person name="Nichols A."/>
            <person name="Cepeda A.J."/>
            <person name="Yan W."/>
            <person name="Fan B."/>
            <person name="Jiang Y."/>
            <person name="Adhikari A."/>
            <person name="Zheng C.-J."/>
            <person name="Schuster L."/>
            <person name="Cowan T.M."/>
            <person name="Smanski M.J."/>
            <person name="Chevrette M.G."/>
            <person name="De Carvalho L.P.S."/>
            <person name="Shen B."/>
        </authorList>
    </citation>
    <scope>NUCLEOTIDE SEQUENCE [LARGE SCALE GENOMIC DNA]</scope>
    <source>
        <strain evidence="2 3">NPDC002593</strain>
    </source>
</reference>
<proteinExistence type="predicted"/>
<gene>
    <name evidence="2" type="ORF">ACFYXQ_07805</name>
</gene>
<dbReference type="InterPro" id="IPR013022">
    <property type="entry name" value="Xyl_isomerase-like_TIM-brl"/>
</dbReference>
<protein>
    <submittedName>
        <fullName evidence="2">Sugar phosphate isomerase/epimerase family protein</fullName>
    </submittedName>
</protein>
<feature type="domain" description="Xylose isomerase-like TIM barrel" evidence="1">
    <location>
        <begin position="21"/>
        <end position="244"/>
    </location>
</feature>
<evidence type="ECO:0000313" key="2">
    <source>
        <dbReference type="EMBL" id="MFF3567676.1"/>
    </source>
</evidence>
<dbReference type="GO" id="GO:0016853">
    <property type="term" value="F:isomerase activity"/>
    <property type="evidence" value="ECO:0007669"/>
    <property type="project" value="UniProtKB-KW"/>
</dbReference>
<keyword evidence="3" id="KW-1185">Reference proteome</keyword>
<dbReference type="Proteomes" id="UP001601992">
    <property type="component" value="Unassembled WGS sequence"/>
</dbReference>
<comment type="caution">
    <text evidence="2">The sequence shown here is derived from an EMBL/GenBank/DDBJ whole genome shotgun (WGS) entry which is preliminary data.</text>
</comment>
<keyword evidence="2" id="KW-0413">Isomerase</keyword>
<dbReference type="RefSeq" id="WP_387402926.1">
    <property type="nucleotide sequence ID" value="NZ_JBIAQY010000002.1"/>
</dbReference>
<dbReference type="InterPro" id="IPR036237">
    <property type="entry name" value="Xyl_isomerase-like_sf"/>
</dbReference>
<accession>A0ABW6RUL0</accession>
<dbReference type="Pfam" id="PF01261">
    <property type="entry name" value="AP_endonuc_2"/>
    <property type="match status" value="1"/>
</dbReference>
<dbReference type="Gene3D" id="3.20.20.150">
    <property type="entry name" value="Divalent-metal-dependent TIM barrel enzymes"/>
    <property type="match status" value="1"/>
</dbReference>
<evidence type="ECO:0000259" key="1">
    <source>
        <dbReference type="Pfam" id="PF01261"/>
    </source>
</evidence>
<organism evidence="2 3">
    <name type="scientific">Nocardia jiangxiensis</name>
    <dbReference type="NCBI Taxonomy" id="282685"/>
    <lineage>
        <taxon>Bacteria</taxon>
        <taxon>Bacillati</taxon>
        <taxon>Actinomycetota</taxon>
        <taxon>Actinomycetes</taxon>
        <taxon>Mycobacteriales</taxon>
        <taxon>Nocardiaceae</taxon>
        <taxon>Nocardia</taxon>
    </lineage>
</organism>
<dbReference type="InterPro" id="IPR050312">
    <property type="entry name" value="IolE/XylAMocC-like"/>
</dbReference>
<dbReference type="PANTHER" id="PTHR12110">
    <property type="entry name" value="HYDROXYPYRUVATE ISOMERASE"/>
    <property type="match status" value="1"/>
</dbReference>
<name>A0ABW6RUL0_9NOCA</name>
<dbReference type="PANTHER" id="PTHR12110:SF48">
    <property type="entry name" value="BLL3656 PROTEIN"/>
    <property type="match status" value="1"/>
</dbReference>
<sequence length="272" mass="29713">MAELGIEKASVFNLPPVEFVELAARLGCRHISAGLASFPYGQRYYPEYSLREDRALRRRMIAAMDAAGVSISLAEGFVVRPGVDAVRYDKDLDIVCELGAPRINVVSMDDDLVRSFDQFAALHAMAARRDLETTLEFAPCLAVCDLPIALAAIEHVDDPRFRLLVDTMHLVRSGAGPKDLAALDPALIGYVQVSDALWTPRIEDYFEEAMCERMVPGEGELGLSEVLAALPADRVFGLEVPLRSRMTAGMGPEERLAPCVRAARSLLANLPA</sequence>
<dbReference type="EMBL" id="JBIAQY010000002">
    <property type="protein sequence ID" value="MFF3567676.1"/>
    <property type="molecule type" value="Genomic_DNA"/>
</dbReference>
<dbReference type="SUPFAM" id="SSF51658">
    <property type="entry name" value="Xylose isomerase-like"/>
    <property type="match status" value="1"/>
</dbReference>